<evidence type="ECO:0000313" key="2">
    <source>
        <dbReference type="Proteomes" id="UP000198668"/>
    </source>
</evidence>
<sequence>MEKLKKQMKQVRPFDIVIIVVLMLASFLPHAVFAYQQVQTEGEGSLVAVVTIDGKEVHEVELNSDTPHELLTFHPSKNQYNIIEIDGERIRVKEDNSPDQIAVRKGWISKPGESAICLPHKLMIEIKTIDGEKDRGQDEMIIPL</sequence>
<name>A0A1I3D465_9LACT</name>
<keyword evidence="2" id="KW-1185">Reference proteome</keyword>
<proteinExistence type="predicted"/>
<dbReference type="AlphaFoldDB" id="A0A1I3D465"/>
<dbReference type="Proteomes" id="UP000198668">
    <property type="component" value="Unassembled WGS sequence"/>
</dbReference>
<dbReference type="EMBL" id="FOQE01000028">
    <property type="protein sequence ID" value="SFH81505.1"/>
    <property type="molecule type" value="Genomic_DNA"/>
</dbReference>
<reference evidence="1 2" key="1">
    <citation type="submission" date="2016-10" db="EMBL/GenBank/DDBJ databases">
        <authorList>
            <person name="de Groot N.N."/>
        </authorList>
    </citation>
    <scope>NUCLEOTIDE SEQUENCE [LARGE SCALE GENOMIC DNA]</scope>
    <source>
        <strain evidence="1 2">DSM 27630</strain>
    </source>
</reference>
<evidence type="ECO:0000313" key="1">
    <source>
        <dbReference type="EMBL" id="SFH81505.1"/>
    </source>
</evidence>
<dbReference type="Gene3D" id="2.60.320.10">
    <property type="entry name" value="N-utilization substance G protein NusG, insert domain"/>
    <property type="match status" value="1"/>
</dbReference>
<dbReference type="InterPro" id="IPR038690">
    <property type="entry name" value="NusG_2_sf"/>
</dbReference>
<protein>
    <submittedName>
        <fullName evidence="1">Uncharacterized protein</fullName>
    </submittedName>
</protein>
<gene>
    <name evidence="1" type="ORF">SAMN04489868_12816</name>
</gene>
<organism evidence="1 2">
    <name type="scientific">Pisciglobus halotolerans</name>
    <dbReference type="NCBI Taxonomy" id="745365"/>
    <lineage>
        <taxon>Bacteria</taxon>
        <taxon>Bacillati</taxon>
        <taxon>Bacillota</taxon>
        <taxon>Bacilli</taxon>
        <taxon>Lactobacillales</taxon>
        <taxon>Carnobacteriaceae</taxon>
    </lineage>
</organism>
<dbReference type="CDD" id="cd09911">
    <property type="entry name" value="Lin0431_like"/>
    <property type="match status" value="1"/>
</dbReference>
<dbReference type="RefSeq" id="WP_047389812.1">
    <property type="nucleotide sequence ID" value="NZ_FOQE01000028.1"/>
</dbReference>
<dbReference type="OrthoDB" id="47603at2"/>
<accession>A0A1I3D465</accession>
<dbReference type="Pfam" id="PF07009">
    <property type="entry name" value="NusG_II"/>
    <property type="match status" value="1"/>
</dbReference>